<evidence type="ECO:0000313" key="2">
    <source>
        <dbReference type="Proteomes" id="UP000183667"/>
    </source>
</evidence>
<dbReference type="Proteomes" id="UP000183667">
    <property type="component" value="Unassembled WGS sequence"/>
</dbReference>
<reference evidence="2" key="1">
    <citation type="submission" date="2016-08" db="EMBL/GenBank/DDBJ databases">
        <title>Population biology and virulence potential of Burkholderia ubonensis.</title>
        <authorList>
            <person name="Price E.P."/>
            <person name="Currie B.J."/>
            <person name="Wagner D.M."/>
        </authorList>
    </citation>
    <scope>NUCLEOTIDE SEQUENCE [LARGE SCALE GENOMIC DNA]</scope>
    <source>
        <strain evidence="2">MSMB0103</strain>
    </source>
</reference>
<organism evidence="1 2">
    <name type="scientific">Burkholderia ubonensis</name>
    <dbReference type="NCBI Taxonomy" id="101571"/>
    <lineage>
        <taxon>Bacteria</taxon>
        <taxon>Pseudomonadati</taxon>
        <taxon>Pseudomonadota</taxon>
        <taxon>Betaproteobacteria</taxon>
        <taxon>Burkholderiales</taxon>
        <taxon>Burkholderiaceae</taxon>
        <taxon>Burkholderia</taxon>
        <taxon>Burkholderia cepacia complex</taxon>
    </lineage>
</organism>
<evidence type="ECO:0000313" key="1">
    <source>
        <dbReference type="EMBL" id="OJA38353.1"/>
    </source>
</evidence>
<dbReference type="AlphaFoldDB" id="A0ABD6PUP7"/>
<comment type="caution">
    <text evidence="1">The sequence shown here is derived from an EMBL/GenBank/DDBJ whole genome shotgun (WGS) entry which is preliminary data.</text>
</comment>
<dbReference type="EMBL" id="MEAU01000069">
    <property type="protein sequence ID" value="OJA38353.1"/>
    <property type="molecule type" value="Genomic_DNA"/>
</dbReference>
<dbReference type="RefSeq" id="WP_060130820.1">
    <property type="nucleotide sequence ID" value="NZ_LPFY01000073.1"/>
</dbReference>
<protein>
    <recommendedName>
        <fullName evidence="3">Integrase</fullName>
    </recommendedName>
</protein>
<gene>
    <name evidence="1" type="ORF">BGV66_30900</name>
</gene>
<proteinExistence type="predicted"/>
<name>A0ABD6PUP7_9BURK</name>
<evidence type="ECO:0008006" key="3">
    <source>
        <dbReference type="Google" id="ProtNLM"/>
    </source>
</evidence>
<accession>A0ABD6PUP7</accession>
<sequence length="92" mass="10194">MPGGLSLESQRYAMRTLRAAFEWLVRVRDLAGNPWATVTDPKPVKRAHKRQIEWALPFDLWAHTRTSLAAWSDGAGPAALLLLMGDAGLRIA</sequence>